<reference evidence="3" key="1">
    <citation type="submission" date="2022-06" db="EMBL/GenBank/DDBJ databases">
        <authorList>
            <person name="Berger JAMES D."/>
            <person name="Berger JAMES D."/>
        </authorList>
    </citation>
    <scope>NUCLEOTIDE SEQUENCE [LARGE SCALE GENOMIC DNA]</scope>
</reference>
<evidence type="ECO:0000313" key="4">
    <source>
        <dbReference type="WBParaSite" id="TREG1_127110.1"/>
    </source>
</evidence>
<proteinExistence type="predicted"/>
<feature type="domain" description="SCP" evidence="2">
    <location>
        <begin position="29"/>
        <end position="179"/>
    </location>
</feature>
<accession>A0AA85IXK2</accession>
<dbReference type="PRINTS" id="PR00837">
    <property type="entry name" value="V5TPXLIKE"/>
</dbReference>
<dbReference type="SUPFAM" id="SSF55797">
    <property type="entry name" value="PR-1-like"/>
    <property type="match status" value="1"/>
</dbReference>
<evidence type="ECO:0000259" key="2">
    <source>
        <dbReference type="SMART" id="SM00198"/>
    </source>
</evidence>
<name>A0AA85IXK2_TRIRE</name>
<dbReference type="AlphaFoldDB" id="A0AA85IXK2"/>
<dbReference type="InterPro" id="IPR001283">
    <property type="entry name" value="CRISP-related"/>
</dbReference>
<dbReference type="Gene3D" id="3.40.33.10">
    <property type="entry name" value="CAP"/>
    <property type="match status" value="1"/>
</dbReference>
<keyword evidence="3" id="KW-1185">Reference proteome</keyword>
<dbReference type="GO" id="GO:0005576">
    <property type="term" value="C:extracellular region"/>
    <property type="evidence" value="ECO:0007669"/>
    <property type="project" value="InterPro"/>
</dbReference>
<reference evidence="4" key="2">
    <citation type="submission" date="2023-11" db="UniProtKB">
        <authorList>
            <consortium name="WormBaseParasite"/>
        </authorList>
    </citation>
    <scope>IDENTIFICATION</scope>
</reference>
<dbReference type="InterPro" id="IPR002413">
    <property type="entry name" value="V5_allergen-like"/>
</dbReference>
<dbReference type="InterPro" id="IPR018244">
    <property type="entry name" value="Allrgn_V5/Tpx1_CS"/>
</dbReference>
<evidence type="ECO:0000256" key="1">
    <source>
        <dbReference type="SAM" id="SignalP"/>
    </source>
</evidence>
<evidence type="ECO:0000313" key="3">
    <source>
        <dbReference type="Proteomes" id="UP000050795"/>
    </source>
</evidence>
<organism evidence="3 4">
    <name type="scientific">Trichobilharzia regenti</name>
    <name type="common">Nasal bird schistosome</name>
    <dbReference type="NCBI Taxonomy" id="157069"/>
    <lineage>
        <taxon>Eukaryota</taxon>
        <taxon>Metazoa</taxon>
        <taxon>Spiralia</taxon>
        <taxon>Lophotrochozoa</taxon>
        <taxon>Platyhelminthes</taxon>
        <taxon>Trematoda</taxon>
        <taxon>Digenea</taxon>
        <taxon>Strigeidida</taxon>
        <taxon>Schistosomatoidea</taxon>
        <taxon>Schistosomatidae</taxon>
        <taxon>Trichobilharzia</taxon>
    </lineage>
</organism>
<dbReference type="Pfam" id="PF00188">
    <property type="entry name" value="CAP"/>
    <property type="match status" value="1"/>
</dbReference>
<dbReference type="InterPro" id="IPR035940">
    <property type="entry name" value="CAP_sf"/>
</dbReference>
<dbReference type="SMART" id="SM00198">
    <property type="entry name" value="SCP"/>
    <property type="match status" value="1"/>
</dbReference>
<feature type="signal peptide" evidence="1">
    <location>
        <begin position="1"/>
        <end position="24"/>
    </location>
</feature>
<dbReference type="Proteomes" id="UP000050795">
    <property type="component" value="Unassembled WGS sequence"/>
</dbReference>
<keyword evidence="1" id="KW-0732">Signal</keyword>
<dbReference type="PANTHER" id="PTHR10334">
    <property type="entry name" value="CYSTEINE-RICH SECRETORY PROTEIN-RELATED"/>
    <property type="match status" value="1"/>
</dbReference>
<dbReference type="PRINTS" id="PR00838">
    <property type="entry name" value="V5ALLERGEN"/>
</dbReference>
<sequence length="263" mass="29874">MLVMKSVFLLATFLLFTGFRGVSPVSLTQEQSRLLEYHNHDRGLVSNCKVHGQPASKVPLKDLIWDNYLAKLARDLAVTCKYRHNNRELPTDKYRYIGQNIAGVPSVKMAMKLWFDEYVDYNYKSGQCKPGKQCGHYKQIVWEDTKYVGCAAHDCTGAPSFPYNLYVVCNYAPGGNIIGRRPYEAKGGPCQGGGSGQIDTNNVDDFDNNLPVDKKPTGYDKYPDKGNEVTHWGYNKPGNTIPKNFDWVKNFFPGFKYFYSSYH</sequence>
<dbReference type="PROSITE" id="PS01010">
    <property type="entry name" value="CRISP_2"/>
    <property type="match status" value="1"/>
</dbReference>
<protein>
    <recommendedName>
        <fullName evidence="2">SCP domain-containing protein</fullName>
    </recommendedName>
</protein>
<dbReference type="WBParaSite" id="TREG1_127110.1">
    <property type="protein sequence ID" value="TREG1_127110.1"/>
    <property type="gene ID" value="TREG1_127110"/>
</dbReference>
<dbReference type="InterPro" id="IPR014044">
    <property type="entry name" value="CAP_dom"/>
</dbReference>
<feature type="chain" id="PRO_5041709195" description="SCP domain-containing protein" evidence="1">
    <location>
        <begin position="25"/>
        <end position="263"/>
    </location>
</feature>